<reference evidence="1" key="1">
    <citation type="submission" date="2025-08" db="UniProtKB">
        <authorList>
            <consortium name="Ensembl"/>
        </authorList>
    </citation>
    <scope>IDENTIFICATION</scope>
</reference>
<dbReference type="InterPro" id="IPR012674">
    <property type="entry name" value="Calycin"/>
</dbReference>
<protein>
    <submittedName>
        <fullName evidence="1">Uncharacterized protein</fullName>
    </submittedName>
</protein>
<dbReference type="SUPFAM" id="SSF50814">
    <property type="entry name" value="Lipocalins"/>
    <property type="match status" value="1"/>
</dbReference>
<proteinExistence type="predicted"/>
<accession>A0A8D2Q0C0</accession>
<name>A0A8D2Q0C0_ZOSLA</name>
<sequence length="149" mass="16507">MIWQSEELPLLNLGQLLFLDISFQWFTECQGNTTGEYCLSSLPQDKMELQGLLKAGGMITKAMPREWGSESCTCCTISTGEGQNAGVEVVCSNNRNASVFHQVVVQMEGDNKLVAELKWMKSVTELNGDTLTHTMTVGDVTLKRVSKRI</sequence>
<dbReference type="Pfam" id="PF14651">
    <property type="entry name" value="Lipocalin_7"/>
    <property type="match status" value="1"/>
</dbReference>
<organism evidence="1 2">
    <name type="scientific">Zosterops lateralis melanops</name>
    <dbReference type="NCBI Taxonomy" id="1220523"/>
    <lineage>
        <taxon>Eukaryota</taxon>
        <taxon>Metazoa</taxon>
        <taxon>Chordata</taxon>
        <taxon>Craniata</taxon>
        <taxon>Vertebrata</taxon>
        <taxon>Euteleostomi</taxon>
        <taxon>Archelosauria</taxon>
        <taxon>Archosauria</taxon>
        <taxon>Dinosauria</taxon>
        <taxon>Saurischia</taxon>
        <taxon>Theropoda</taxon>
        <taxon>Coelurosauria</taxon>
        <taxon>Aves</taxon>
        <taxon>Neognathae</taxon>
        <taxon>Neoaves</taxon>
        <taxon>Telluraves</taxon>
        <taxon>Australaves</taxon>
        <taxon>Passeriformes</taxon>
        <taxon>Sylvioidea</taxon>
        <taxon>Zosteropidae</taxon>
        <taxon>Zosterops</taxon>
    </lineage>
</organism>
<dbReference type="Ensembl" id="ENSZLMT00000020397.1">
    <property type="protein sequence ID" value="ENSZLMP00000019857.1"/>
    <property type="gene ID" value="ENSZLMG00000013703.1"/>
</dbReference>
<dbReference type="Proteomes" id="UP000694401">
    <property type="component" value="Unassembled WGS sequence"/>
</dbReference>
<evidence type="ECO:0000313" key="1">
    <source>
        <dbReference type="Ensembl" id="ENSZLMP00000019857.1"/>
    </source>
</evidence>
<dbReference type="AlphaFoldDB" id="A0A8D2Q0C0"/>
<keyword evidence="2" id="KW-1185">Reference proteome</keyword>
<evidence type="ECO:0000313" key="2">
    <source>
        <dbReference type="Proteomes" id="UP000694401"/>
    </source>
</evidence>
<dbReference type="Gene3D" id="2.40.128.20">
    <property type="match status" value="1"/>
</dbReference>
<reference evidence="1" key="2">
    <citation type="submission" date="2025-09" db="UniProtKB">
        <authorList>
            <consortium name="Ensembl"/>
        </authorList>
    </citation>
    <scope>IDENTIFICATION</scope>
</reference>